<dbReference type="PANTHER" id="PTHR34580:SF3">
    <property type="entry name" value="PROTEIN PAFB"/>
    <property type="match status" value="1"/>
</dbReference>
<dbReference type="Pfam" id="PF08279">
    <property type="entry name" value="HTH_11"/>
    <property type="match status" value="1"/>
</dbReference>
<dbReference type="RefSeq" id="WP_184575017.1">
    <property type="nucleotide sequence ID" value="NZ_JACHJL010000013.1"/>
</dbReference>
<evidence type="ECO:0000259" key="5">
    <source>
        <dbReference type="PROSITE" id="PS51000"/>
    </source>
</evidence>
<evidence type="ECO:0000313" key="7">
    <source>
        <dbReference type="Proteomes" id="UP000588098"/>
    </source>
</evidence>
<dbReference type="InterPro" id="IPR013196">
    <property type="entry name" value="HTH_11"/>
</dbReference>
<dbReference type="PROSITE" id="PS52050">
    <property type="entry name" value="WYL"/>
    <property type="match status" value="1"/>
</dbReference>
<dbReference type="InterPro" id="IPR036388">
    <property type="entry name" value="WH-like_DNA-bd_sf"/>
</dbReference>
<dbReference type="AlphaFoldDB" id="A0A7W9QEJ7"/>
<dbReference type="PANTHER" id="PTHR34580">
    <property type="match status" value="1"/>
</dbReference>
<feature type="region of interest" description="Disordered" evidence="4">
    <location>
        <begin position="170"/>
        <end position="227"/>
    </location>
</feature>
<dbReference type="SUPFAM" id="SSF46785">
    <property type="entry name" value="Winged helix' DNA-binding domain"/>
    <property type="match status" value="1"/>
</dbReference>
<dbReference type="InterPro" id="IPR051534">
    <property type="entry name" value="CBASS_pafABC_assoc_protein"/>
</dbReference>
<dbReference type="InterPro" id="IPR001034">
    <property type="entry name" value="DeoR_HTH"/>
</dbReference>
<dbReference type="Proteomes" id="UP000588098">
    <property type="component" value="Unassembled WGS sequence"/>
</dbReference>
<keyword evidence="1" id="KW-0805">Transcription regulation</keyword>
<dbReference type="Gene3D" id="1.10.10.10">
    <property type="entry name" value="Winged helix-like DNA-binding domain superfamily/Winged helix DNA-binding domain"/>
    <property type="match status" value="1"/>
</dbReference>
<dbReference type="InterPro" id="IPR026881">
    <property type="entry name" value="WYL_dom"/>
</dbReference>
<name>A0A7W9QEJ7_9ACTN</name>
<keyword evidence="3" id="KW-0804">Transcription</keyword>
<evidence type="ECO:0000256" key="4">
    <source>
        <dbReference type="SAM" id="MobiDB-lite"/>
    </source>
</evidence>
<organism evidence="6 7">
    <name type="scientific">Streptomyces zagrosensis</name>
    <dbReference type="NCBI Taxonomy" id="1042984"/>
    <lineage>
        <taxon>Bacteria</taxon>
        <taxon>Bacillati</taxon>
        <taxon>Actinomycetota</taxon>
        <taxon>Actinomycetes</taxon>
        <taxon>Kitasatosporales</taxon>
        <taxon>Streptomycetaceae</taxon>
        <taxon>Streptomyces</taxon>
    </lineage>
</organism>
<protein>
    <submittedName>
        <fullName evidence="6">Putative DNA-binding transcriptional regulator YafY</fullName>
    </submittedName>
</protein>
<dbReference type="GO" id="GO:0003677">
    <property type="term" value="F:DNA binding"/>
    <property type="evidence" value="ECO:0007669"/>
    <property type="project" value="UniProtKB-KW"/>
</dbReference>
<dbReference type="EMBL" id="JACHJL010000013">
    <property type="protein sequence ID" value="MBB5937782.1"/>
    <property type="molecule type" value="Genomic_DNA"/>
</dbReference>
<dbReference type="InterPro" id="IPR036390">
    <property type="entry name" value="WH_DNA-bd_sf"/>
</dbReference>
<sequence>MTDTPARLLRLLSLLQTPREWPGSELALRLRVSPRTVRRDVERLRDLGYPVRASMGAAGGYRLVAGAAMPPLLLDDEEAVAIAIGLRGTAGQAVNGVEEASLRALAKLDQVLPSRLRHRVRALSAATVPLPADQGPGVDAETLSVLASAVAGQERVRFRYRAVWGRAGDRSGAWATAGPAGTGSHDEAGADTEPSGRKSGNRSGDEAEDGKELSAAPGGTESQRLVEPHRLVATGRRWYLVAYDNDREDWRVFRVDRVREPQLTGARAEPRSLPAPDAAAYVAASLRGLAPTYRAVATLHAPLAAVAGSLGDAPGDLTAIDEHRCRLHSSADSLEWLALRLATLGCEFTVHEPPELITFLRGLGDRVGRATRPAAGPGLGETP</sequence>
<accession>A0A7W9QEJ7</accession>
<evidence type="ECO:0000256" key="3">
    <source>
        <dbReference type="ARBA" id="ARBA00023163"/>
    </source>
</evidence>
<proteinExistence type="predicted"/>
<dbReference type="GO" id="GO:0003700">
    <property type="term" value="F:DNA-binding transcription factor activity"/>
    <property type="evidence" value="ECO:0007669"/>
    <property type="project" value="InterPro"/>
</dbReference>
<evidence type="ECO:0000313" key="6">
    <source>
        <dbReference type="EMBL" id="MBB5937782.1"/>
    </source>
</evidence>
<reference evidence="6 7" key="1">
    <citation type="submission" date="2020-08" db="EMBL/GenBank/DDBJ databases">
        <title>Genomic Encyclopedia of Type Strains, Phase III (KMG-III): the genomes of soil and plant-associated and newly described type strains.</title>
        <authorList>
            <person name="Whitman W."/>
        </authorList>
    </citation>
    <scope>NUCLEOTIDE SEQUENCE [LARGE SCALE GENOMIC DNA]</scope>
    <source>
        <strain evidence="6 7">CECT 8305</strain>
    </source>
</reference>
<keyword evidence="7" id="KW-1185">Reference proteome</keyword>
<dbReference type="PROSITE" id="PS51000">
    <property type="entry name" value="HTH_DEOR_2"/>
    <property type="match status" value="1"/>
</dbReference>
<comment type="caution">
    <text evidence="6">The sequence shown here is derived from an EMBL/GenBank/DDBJ whole genome shotgun (WGS) entry which is preliminary data.</text>
</comment>
<feature type="compositionally biased region" description="Low complexity" evidence="4">
    <location>
        <begin position="172"/>
        <end position="183"/>
    </location>
</feature>
<dbReference type="InterPro" id="IPR018356">
    <property type="entry name" value="Tscrpt_reg_HTH_DeoR_CS"/>
</dbReference>
<gene>
    <name evidence="6" type="ORF">FHS42_004866</name>
</gene>
<dbReference type="Pfam" id="PF13280">
    <property type="entry name" value="WYL"/>
    <property type="match status" value="1"/>
</dbReference>
<dbReference type="PROSITE" id="PS00894">
    <property type="entry name" value="HTH_DEOR_1"/>
    <property type="match status" value="1"/>
</dbReference>
<feature type="domain" description="HTH deoR-type" evidence="5">
    <location>
        <begin position="4"/>
        <end position="59"/>
    </location>
</feature>
<keyword evidence="2 6" id="KW-0238">DNA-binding</keyword>
<evidence type="ECO:0000256" key="2">
    <source>
        <dbReference type="ARBA" id="ARBA00023125"/>
    </source>
</evidence>
<evidence type="ECO:0000256" key="1">
    <source>
        <dbReference type="ARBA" id="ARBA00023015"/>
    </source>
</evidence>